<dbReference type="InterPro" id="IPR006638">
    <property type="entry name" value="Elp3/MiaA/NifB-like_rSAM"/>
</dbReference>
<comment type="caution">
    <text evidence="2">The sequence shown here is derived from an EMBL/GenBank/DDBJ whole genome shotgun (WGS) entry which is preliminary data.</text>
</comment>
<accession>A0A926IB11</accession>
<dbReference type="InterPro" id="IPR007197">
    <property type="entry name" value="rSAM"/>
</dbReference>
<dbReference type="SMART" id="SM00729">
    <property type="entry name" value="Elp3"/>
    <property type="match status" value="1"/>
</dbReference>
<dbReference type="GO" id="GO:0006779">
    <property type="term" value="P:porphyrin-containing compound biosynthetic process"/>
    <property type="evidence" value="ECO:0007669"/>
    <property type="project" value="TreeGrafter"/>
</dbReference>
<dbReference type="AlphaFoldDB" id="A0A926IB11"/>
<dbReference type="InterPro" id="IPR023995">
    <property type="entry name" value="HemZ"/>
</dbReference>
<proteinExistence type="predicted"/>
<dbReference type="SUPFAM" id="SSF102114">
    <property type="entry name" value="Radical SAM enzymes"/>
    <property type="match status" value="1"/>
</dbReference>
<reference evidence="2" key="1">
    <citation type="submission" date="2020-08" db="EMBL/GenBank/DDBJ databases">
        <title>Genome public.</title>
        <authorList>
            <person name="Liu C."/>
            <person name="Sun Q."/>
        </authorList>
    </citation>
    <scope>NUCLEOTIDE SEQUENCE</scope>
    <source>
        <strain evidence="2">NSJ-12</strain>
    </source>
</reference>
<dbReference type="CDD" id="cd01335">
    <property type="entry name" value="Radical_SAM"/>
    <property type="match status" value="1"/>
</dbReference>
<dbReference type="Proteomes" id="UP000655830">
    <property type="component" value="Unassembled WGS sequence"/>
</dbReference>
<dbReference type="Gene3D" id="3.80.30.20">
    <property type="entry name" value="tm_1862 like domain"/>
    <property type="match status" value="1"/>
</dbReference>
<dbReference type="GO" id="GO:0051539">
    <property type="term" value="F:4 iron, 4 sulfur cluster binding"/>
    <property type="evidence" value="ECO:0007669"/>
    <property type="project" value="TreeGrafter"/>
</dbReference>
<protein>
    <submittedName>
        <fullName evidence="2">Coproporphyrinogen dehydrogenase HemZ</fullName>
        <ecNumber evidence="2">1.3.98.3</ecNumber>
    </submittedName>
</protein>
<dbReference type="PROSITE" id="PS51918">
    <property type="entry name" value="RADICAL_SAM"/>
    <property type="match status" value="1"/>
</dbReference>
<feature type="domain" description="Radical SAM core" evidence="1">
    <location>
        <begin position="148"/>
        <end position="392"/>
    </location>
</feature>
<sequence length="481" mass="55511">MINLKCINHDTEYEINNIIHLFEPYIEGDYELESVYEKNLATAKLIKEDNVIFEKQSPIDEADTELKAKKNMKLMLKETVYEVLYQLTGKAMPWGMLTGIRPTKIVHDYQKQGINEATLREKFDKVYHISQDKVDLMIEVAKAEEEILSKNKQDEISIYIGIPFCPTRCVYCSFTAYSLEAKKNHVETYLDALCKEISFIAEAQKGKPIRSLYIGGGTPTSLNEAQLERLLNHIQNVFELEQIEEYTIEAGRPDTITREKLEIMKRMNVGRISINPQSMNQKTLDAIGRHHTVEEIKEVFKIARELGHDNINMDIILGLPGEEVEDVAHTLEELKKLNPENITVHTMAIKRASRLKEELRKSDEMAYQLAQAKKIEAMLDLSQQACRSMGLNPYYMYRQKNMLGNFENVGYAKPGYECIYNVEIMEESESIIAAGAGAITKMVYQNGERIDRIANVKSLEDYITRIDEMIERKREGFMKYR</sequence>
<keyword evidence="3" id="KW-1185">Reference proteome</keyword>
<organism evidence="2 3">
    <name type="scientific">Zhenhengia yiwuensis</name>
    <dbReference type="NCBI Taxonomy" id="2763666"/>
    <lineage>
        <taxon>Bacteria</taxon>
        <taxon>Bacillati</taxon>
        <taxon>Bacillota</taxon>
        <taxon>Clostridia</taxon>
        <taxon>Lachnospirales</taxon>
        <taxon>Lachnospiraceae</taxon>
        <taxon>Zhenhengia</taxon>
    </lineage>
</organism>
<evidence type="ECO:0000313" key="2">
    <source>
        <dbReference type="EMBL" id="MBC8581450.1"/>
    </source>
</evidence>
<dbReference type="SFLD" id="SFLDS00029">
    <property type="entry name" value="Radical_SAM"/>
    <property type="match status" value="1"/>
</dbReference>
<dbReference type="InterPro" id="IPR058240">
    <property type="entry name" value="rSAM_sf"/>
</dbReference>
<dbReference type="Pfam" id="PF04055">
    <property type="entry name" value="Radical_SAM"/>
    <property type="match status" value="1"/>
</dbReference>
<dbReference type="RefSeq" id="WP_177668836.1">
    <property type="nucleotide sequence ID" value="NZ_JACRSY010000052.1"/>
</dbReference>
<evidence type="ECO:0000259" key="1">
    <source>
        <dbReference type="PROSITE" id="PS51918"/>
    </source>
</evidence>
<dbReference type="SFLD" id="SFLDF00310">
    <property type="entry name" value="oxygen-independent_coproporphy"/>
    <property type="match status" value="1"/>
</dbReference>
<dbReference type="InterPro" id="IPR023404">
    <property type="entry name" value="rSAM_horseshoe"/>
</dbReference>
<dbReference type="SFLD" id="SFLDG01065">
    <property type="entry name" value="anaerobic_coproporphyrinogen-I"/>
    <property type="match status" value="1"/>
</dbReference>
<dbReference type="InterPro" id="IPR034505">
    <property type="entry name" value="Coproporphyrinogen-III_oxidase"/>
</dbReference>
<dbReference type="PANTHER" id="PTHR13932:SF1">
    <property type="entry name" value="OXYGEN-INDEPENDENT COPROPORPHYRINOGEN-III OXIDASE-LIKE PROTEIN HEMZ"/>
    <property type="match status" value="1"/>
</dbReference>
<dbReference type="EC" id="1.3.98.3" evidence="2"/>
<dbReference type="GO" id="GO:0005737">
    <property type="term" value="C:cytoplasm"/>
    <property type="evidence" value="ECO:0007669"/>
    <property type="project" value="TreeGrafter"/>
</dbReference>
<dbReference type="GO" id="GO:0051989">
    <property type="term" value="F:coproporphyrinogen dehydrogenase activity"/>
    <property type="evidence" value="ECO:0007669"/>
    <property type="project" value="UniProtKB-EC"/>
</dbReference>
<evidence type="ECO:0000313" key="3">
    <source>
        <dbReference type="Proteomes" id="UP000655830"/>
    </source>
</evidence>
<keyword evidence="2" id="KW-0560">Oxidoreductase</keyword>
<gene>
    <name evidence="2" type="primary">hemZ</name>
    <name evidence="2" type="ORF">H8718_18325</name>
</gene>
<dbReference type="EMBL" id="JACRSY010000052">
    <property type="protein sequence ID" value="MBC8581450.1"/>
    <property type="molecule type" value="Genomic_DNA"/>
</dbReference>
<dbReference type="SFLD" id="SFLDG01082">
    <property type="entry name" value="B12-binding_domain_containing"/>
    <property type="match status" value="1"/>
</dbReference>
<dbReference type="PANTHER" id="PTHR13932">
    <property type="entry name" value="COPROPORPHYRINIGEN III OXIDASE"/>
    <property type="match status" value="1"/>
</dbReference>
<dbReference type="NCBIfam" id="TIGR03994">
    <property type="entry name" value="rSAM_HemZ"/>
    <property type="match status" value="1"/>
</dbReference>
<name>A0A926IB11_9FIRM</name>